<feature type="compositionally biased region" description="Basic residues" evidence="2">
    <location>
        <begin position="96"/>
        <end position="118"/>
    </location>
</feature>
<keyword evidence="1 3" id="KW-0472">Membrane</keyword>
<gene>
    <name evidence="5" type="ORF">GCM10023153_12020</name>
</gene>
<keyword evidence="6" id="KW-1185">Reference proteome</keyword>
<dbReference type="PANTHER" id="PTHR43099">
    <property type="entry name" value="UPF0053 PROTEIN YRKA"/>
    <property type="match status" value="1"/>
</dbReference>
<name>A0ABP8JLJ2_9MICO</name>
<dbReference type="PROSITE" id="PS51846">
    <property type="entry name" value="CNNM"/>
    <property type="match status" value="1"/>
</dbReference>
<dbReference type="EMBL" id="BAABFX010000020">
    <property type="protein sequence ID" value="GAA4392725.1"/>
    <property type="molecule type" value="Genomic_DNA"/>
</dbReference>
<feature type="transmembrane region" description="Helical" evidence="3">
    <location>
        <begin position="60"/>
        <end position="82"/>
    </location>
</feature>
<sequence>MNGLWLNLGLVGVLVLVNAAFSGSEMALVSLRESQLAQLERDGTARGKRLVALARDPNRFLATIQIGITLAGFLASAAAAGVPGRATRALPVRAGRCGRGRRHRPRHGGPHRGHARAR</sequence>
<dbReference type="Pfam" id="PF01595">
    <property type="entry name" value="CNNM"/>
    <property type="match status" value="1"/>
</dbReference>
<proteinExistence type="predicted"/>
<organism evidence="5 6">
    <name type="scientific">Ornithinibacter aureus</name>
    <dbReference type="NCBI Taxonomy" id="622664"/>
    <lineage>
        <taxon>Bacteria</taxon>
        <taxon>Bacillati</taxon>
        <taxon>Actinomycetota</taxon>
        <taxon>Actinomycetes</taxon>
        <taxon>Micrococcales</taxon>
        <taxon>Intrasporangiaceae</taxon>
        <taxon>Ornithinibacter</taxon>
    </lineage>
</organism>
<dbReference type="InterPro" id="IPR002550">
    <property type="entry name" value="CNNM"/>
</dbReference>
<evidence type="ECO:0000313" key="6">
    <source>
        <dbReference type="Proteomes" id="UP001500390"/>
    </source>
</evidence>
<reference evidence="6" key="1">
    <citation type="journal article" date="2019" name="Int. J. Syst. Evol. Microbiol.">
        <title>The Global Catalogue of Microorganisms (GCM) 10K type strain sequencing project: providing services to taxonomists for standard genome sequencing and annotation.</title>
        <authorList>
            <consortium name="The Broad Institute Genomics Platform"/>
            <consortium name="The Broad Institute Genome Sequencing Center for Infectious Disease"/>
            <person name="Wu L."/>
            <person name="Ma J."/>
        </authorList>
    </citation>
    <scope>NUCLEOTIDE SEQUENCE [LARGE SCALE GENOMIC DNA]</scope>
    <source>
        <strain evidence="6">JCM 17738</strain>
    </source>
</reference>
<keyword evidence="1 3" id="KW-0812">Transmembrane</keyword>
<accession>A0ABP8JLJ2</accession>
<feature type="domain" description="CNNM transmembrane" evidence="4">
    <location>
        <begin position="1"/>
        <end position="118"/>
    </location>
</feature>
<dbReference type="Proteomes" id="UP001500390">
    <property type="component" value="Unassembled WGS sequence"/>
</dbReference>
<evidence type="ECO:0000256" key="1">
    <source>
        <dbReference type="PROSITE-ProRule" id="PRU01193"/>
    </source>
</evidence>
<dbReference type="InterPro" id="IPR051676">
    <property type="entry name" value="UPF0053_domain"/>
</dbReference>
<evidence type="ECO:0000256" key="2">
    <source>
        <dbReference type="SAM" id="MobiDB-lite"/>
    </source>
</evidence>
<comment type="caution">
    <text evidence="5">The sequence shown here is derived from an EMBL/GenBank/DDBJ whole genome shotgun (WGS) entry which is preliminary data.</text>
</comment>
<protein>
    <recommendedName>
        <fullName evidence="4">CNNM transmembrane domain-containing protein</fullName>
    </recommendedName>
</protein>
<dbReference type="PANTHER" id="PTHR43099:SF5">
    <property type="entry name" value="HLYC_CORC FAMILY TRANSPORTER"/>
    <property type="match status" value="1"/>
</dbReference>
<feature type="region of interest" description="Disordered" evidence="2">
    <location>
        <begin position="92"/>
        <end position="118"/>
    </location>
</feature>
<evidence type="ECO:0000313" key="5">
    <source>
        <dbReference type="EMBL" id="GAA4392725.1"/>
    </source>
</evidence>
<evidence type="ECO:0000256" key="3">
    <source>
        <dbReference type="SAM" id="Phobius"/>
    </source>
</evidence>
<keyword evidence="1 3" id="KW-1133">Transmembrane helix</keyword>
<evidence type="ECO:0000259" key="4">
    <source>
        <dbReference type="PROSITE" id="PS51846"/>
    </source>
</evidence>